<dbReference type="RefSeq" id="WP_078980890.1">
    <property type="nucleotide sequence ID" value="NZ_MWQN01000003.1"/>
</dbReference>
<dbReference type="PANTHER" id="PTHR43284:SF1">
    <property type="entry name" value="ASPARAGINE SYNTHETASE"/>
    <property type="match status" value="1"/>
</dbReference>
<dbReference type="InterPro" id="IPR014729">
    <property type="entry name" value="Rossmann-like_a/b/a_fold"/>
</dbReference>
<dbReference type="OrthoDB" id="9763290at2"/>
<evidence type="ECO:0000256" key="2">
    <source>
        <dbReference type="ARBA" id="ARBA00005752"/>
    </source>
</evidence>
<feature type="active site" description="For GATase activity" evidence="9">
    <location>
        <position position="2"/>
    </location>
</feature>
<keyword evidence="5 10" id="KW-0067">ATP-binding</keyword>
<dbReference type="GO" id="GO:0005524">
    <property type="term" value="F:ATP binding"/>
    <property type="evidence" value="ECO:0007669"/>
    <property type="project" value="UniProtKB-KW"/>
</dbReference>
<dbReference type="GO" id="GO:0005829">
    <property type="term" value="C:cytosol"/>
    <property type="evidence" value="ECO:0007669"/>
    <property type="project" value="TreeGrafter"/>
</dbReference>
<keyword evidence="4 10" id="KW-0547">Nucleotide-binding</keyword>
<name>A0A1T3NLZ6_9ACTN</name>
<evidence type="ECO:0000256" key="1">
    <source>
        <dbReference type="ARBA" id="ARBA00005187"/>
    </source>
</evidence>
<feature type="domain" description="Glutamine amidotransferase type-2" evidence="12">
    <location>
        <begin position="2"/>
        <end position="213"/>
    </location>
</feature>
<dbReference type="PANTHER" id="PTHR43284">
    <property type="entry name" value="ASPARAGINE SYNTHETASE (GLUTAMINE-HYDROLYZING)"/>
    <property type="match status" value="1"/>
</dbReference>
<keyword evidence="14" id="KW-1185">Reference proteome</keyword>
<dbReference type="InterPro" id="IPR029055">
    <property type="entry name" value="Ntn_hydrolases_N"/>
</dbReference>
<dbReference type="InterPro" id="IPR006426">
    <property type="entry name" value="Asn_synth_AEB"/>
</dbReference>
<dbReference type="PIRSF" id="PIRSF001589">
    <property type="entry name" value="Asn_synthetase_glu-h"/>
    <property type="match status" value="1"/>
</dbReference>
<dbReference type="GO" id="GO:0006529">
    <property type="term" value="P:asparagine biosynthetic process"/>
    <property type="evidence" value="ECO:0007669"/>
    <property type="project" value="UniProtKB-KW"/>
</dbReference>
<dbReference type="InterPro" id="IPR033738">
    <property type="entry name" value="AsnB_N"/>
</dbReference>
<dbReference type="CDD" id="cd00712">
    <property type="entry name" value="AsnB"/>
    <property type="match status" value="1"/>
</dbReference>
<protein>
    <recommendedName>
        <fullName evidence="3">asparagine synthase (glutamine-hydrolyzing)</fullName>
        <ecNumber evidence="3">6.3.5.4</ecNumber>
    </recommendedName>
</protein>
<feature type="binding site" evidence="10">
    <location>
        <position position="100"/>
    </location>
    <ligand>
        <name>L-glutamine</name>
        <dbReference type="ChEBI" id="CHEBI:58359"/>
    </ligand>
</feature>
<dbReference type="eggNOG" id="COG0367">
    <property type="taxonomic scope" value="Bacteria"/>
</dbReference>
<keyword evidence="7 9" id="KW-0315">Glutamine amidotransferase</keyword>
<comment type="catalytic activity">
    <reaction evidence="8">
        <text>L-aspartate + L-glutamine + ATP + H2O = L-asparagine + L-glutamate + AMP + diphosphate + H(+)</text>
        <dbReference type="Rhea" id="RHEA:12228"/>
        <dbReference type="ChEBI" id="CHEBI:15377"/>
        <dbReference type="ChEBI" id="CHEBI:15378"/>
        <dbReference type="ChEBI" id="CHEBI:29985"/>
        <dbReference type="ChEBI" id="CHEBI:29991"/>
        <dbReference type="ChEBI" id="CHEBI:30616"/>
        <dbReference type="ChEBI" id="CHEBI:33019"/>
        <dbReference type="ChEBI" id="CHEBI:58048"/>
        <dbReference type="ChEBI" id="CHEBI:58359"/>
        <dbReference type="ChEBI" id="CHEBI:456215"/>
        <dbReference type="EC" id="6.3.5.4"/>
    </reaction>
</comment>
<dbReference type="InterPro" id="IPR017932">
    <property type="entry name" value="GATase_2_dom"/>
</dbReference>
<comment type="pathway">
    <text evidence="1">Amino-acid biosynthesis; L-asparagine biosynthesis; L-asparagine from L-aspartate (L-Gln route): step 1/1.</text>
</comment>
<evidence type="ECO:0000313" key="13">
    <source>
        <dbReference type="EMBL" id="OPC77794.1"/>
    </source>
</evidence>
<evidence type="ECO:0000256" key="9">
    <source>
        <dbReference type="PIRSR" id="PIRSR001589-1"/>
    </source>
</evidence>
<dbReference type="EMBL" id="MWQN01000003">
    <property type="protein sequence ID" value="OPC77794.1"/>
    <property type="molecule type" value="Genomic_DNA"/>
</dbReference>
<evidence type="ECO:0000256" key="8">
    <source>
        <dbReference type="ARBA" id="ARBA00048741"/>
    </source>
</evidence>
<evidence type="ECO:0000259" key="12">
    <source>
        <dbReference type="PROSITE" id="PS51278"/>
    </source>
</evidence>
<evidence type="ECO:0000313" key="14">
    <source>
        <dbReference type="Proteomes" id="UP000190037"/>
    </source>
</evidence>
<dbReference type="AlphaFoldDB" id="A0A1T3NLZ6"/>
<dbReference type="GO" id="GO:0004066">
    <property type="term" value="F:asparagine synthase (glutamine-hydrolyzing) activity"/>
    <property type="evidence" value="ECO:0007669"/>
    <property type="project" value="UniProtKB-EC"/>
</dbReference>
<feature type="binding site" evidence="10">
    <location>
        <position position="289"/>
    </location>
    <ligand>
        <name>ATP</name>
        <dbReference type="ChEBI" id="CHEBI:30616"/>
    </ligand>
</feature>
<evidence type="ECO:0000256" key="5">
    <source>
        <dbReference type="ARBA" id="ARBA00022840"/>
    </source>
</evidence>
<comment type="caution">
    <text evidence="13">The sequence shown here is derived from an EMBL/GenBank/DDBJ whole genome shotgun (WGS) entry which is preliminary data.</text>
</comment>
<dbReference type="CDD" id="cd01991">
    <property type="entry name" value="Asn_synthase_B_C"/>
    <property type="match status" value="1"/>
</dbReference>
<reference evidence="13 14" key="1">
    <citation type="submission" date="2017-03" db="EMBL/GenBank/DDBJ databases">
        <title>Draft genome sequence of Streptomyces scabrisporus NF3, endophyte isolated from Amphipterygium adstringens.</title>
        <authorList>
            <person name="Vazquez M."/>
            <person name="Ceapa C.D."/>
            <person name="Rodriguez Luna D."/>
            <person name="Sanchez Esquivel S."/>
        </authorList>
    </citation>
    <scope>NUCLEOTIDE SEQUENCE [LARGE SCALE GENOMIC DNA]</scope>
    <source>
        <strain evidence="13 14">NF3</strain>
    </source>
</reference>
<dbReference type="NCBIfam" id="TIGR01536">
    <property type="entry name" value="asn_synth_AEB"/>
    <property type="match status" value="1"/>
</dbReference>
<dbReference type="STRING" id="159449.B4N89_36550"/>
<evidence type="ECO:0000256" key="7">
    <source>
        <dbReference type="ARBA" id="ARBA00022962"/>
    </source>
</evidence>
<evidence type="ECO:0000256" key="6">
    <source>
        <dbReference type="ARBA" id="ARBA00022888"/>
    </source>
</evidence>
<dbReference type="Pfam" id="PF00733">
    <property type="entry name" value="Asn_synthase"/>
    <property type="match status" value="1"/>
</dbReference>
<dbReference type="Gene3D" id="3.60.20.10">
    <property type="entry name" value="Glutamine Phosphoribosylpyrophosphate, subunit 1, domain 1"/>
    <property type="match status" value="1"/>
</dbReference>
<dbReference type="PROSITE" id="PS51278">
    <property type="entry name" value="GATASE_TYPE_2"/>
    <property type="match status" value="1"/>
</dbReference>
<evidence type="ECO:0000256" key="10">
    <source>
        <dbReference type="PIRSR" id="PIRSR001589-2"/>
    </source>
</evidence>
<accession>A0A1T3NLZ6</accession>
<dbReference type="Proteomes" id="UP000190037">
    <property type="component" value="Unassembled WGS sequence"/>
</dbReference>
<proteinExistence type="inferred from homology"/>
<keyword evidence="9" id="KW-0028">Amino-acid biosynthesis</keyword>
<dbReference type="SUPFAM" id="SSF56235">
    <property type="entry name" value="N-terminal nucleophile aminohydrolases (Ntn hydrolases)"/>
    <property type="match status" value="1"/>
</dbReference>
<organism evidence="13 14">
    <name type="scientific">Embleya scabrispora</name>
    <dbReference type="NCBI Taxonomy" id="159449"/>
    <lineage>
        <taxon>Bacteria</taxon>
        <taxon>Bacillati</taxon>
        <taxon>Actinomycetota</taxon>
        <taxon>Actinomycetes</taxon>
        <taxon>Kitasatosporales</taxon>
        <taxon>Streptomycetaceae</taxon>
        <taxon>Embleya</taxon>
    </lineage>
</organism>
<feature type="site" description="Important for beta-aspartyl-AMP intermediate formation" evidence="11">
    <location>
        <position position="365"/>
    </location>
</feature>
<gene>
    <name evidence="13" type="ORF">B4N89_36550</name>
</gene>
<evidence type="ECO:0000256" key="3">
    <source>
        <dbReference type="ARBA" id="ARBA00012737"/>
    </source>
</evidence>
<dbReference type="InterPro" id="IPR051786">
    <property type="entry name" value="ASN_synthetase/amidase"/>
</dbReference>
<evidence type="ECO:0000256" key="11">
    <source>
        <dbReference type="PIRSR" id="PIRSR001589-3"/>
    </source>
</evidence>
<keyword evidence="6 9" id="KW-0061">Asparagine biosynthesis</keyword>
<sequence>MCGITGSMVLRNARPTTAEVLERMSDTLTHRGPDAAGTLIQDGVALACRRLSLVDLAGGGQPMSNEDGSVTMVCNGEIFNHVELRALLLARGHRFGSSCDVEVILHLYEDEGPELLARLNGQFAFAIHDRRRRQLFLARDHAGIAPLYYTDTGEHFVFGSEIKSILEHPGVPRDVDLTGLDQVLTFPGLVSPRTMFRGIESVRNGHYLIVRDGVVTDRCYWALDYPRDEVAHRPDEFYPEHLRELLTRAVRLRMRADVEVGFYLSGGLDSSLIGALASQSGPPAHSFSITFPDAAIDESGYQRLMATKVGSVHHEAVFTEQDTVAELQRMVRHAECPVKETYNTCSLVLSALAREHGVKAILTGEGADELFGGYPGYRFDAGGRGPVVSGDPLEDAFEDDLRARLWGDPDLFYERRYHAWRDAKVELYSAQARAAFEEFDCLHHPVVDHERLVGRPRLSQRSYLDFTLRLSDHLLTDHGDRMALANSVEARYPFLDRAVLDFATRIPNRLKVGPRGEKLVLKQAAEGLVPPEIIRREKYGFRAPASPRLLRRNVEWVDDLLSPARIARQGYFDPAVVERLRSRSLDAAFDLHPHLDDDLLLVVLTFGILLDTFNLPGHV</sequence>
<dbReference type="Gene3D" id="3.40.50.620">
    <property type="entry name" value="HUPs"/>
    <property type="match status" value="1"/>
</dbReference>
<comment type="similarity">
    <text evidence="2">Belongs to the asparagine synthetase family.</text>
</comment>
<evidence type="ECO:0000256" key="4">
    <source>
        <dbReference type="ARBA" id="ARBA00022741"/>
    </source>
</evidence>
<dbReference type="SUPFAM" id="SSF52402">
    <property type="entry name" value="Adenine nucleotide alpha hydrolases-like"/>
    <property type="match status" value="1"/>
</dbReference>
<dbReference type="InterPro" id="IPR001962">
    <property type="entry name" value="Asn_synthase"/>
</dbReference>
<dbReference type="EC" id="6.3.5.4" evidence="3"/>
<dbReference type="Pfam" id="PF13537">
    <property type="entry name" value="GATase_7"/>
    <property type="match status" value="1"/>
</dbReference>